<proteinExistence type="predicted"/>
<keyword evidence="2 4" id="KW-0326">Glycosidase</keyword>
<dbReference type="GO" id="GO:0004553">
    <property type="term" value="F:hydrolase activity, hydrolyzing O-glycosyl compounds"/>
    <property type="evidence" value="ECO:0007669"/>
    <property type="project" value="InterPro"/>
</dbReference>
<evidence type="ECO:0000259" key="3">
    <source>
        <dbReference type="PROSITE" id="PS51910"/>
    </source>
</evidence>
<dbReference type="PROSITE" id="PS01095">
    <property type="entry name" value="GH18_1"/>
    <property type="match status" value="1"/>
</dbReference>
<dbReference type="GO" id="GO:0005975">
    <property type="term" value="P:carbohydrate metabolic process"/>
    <property type="evidence" value="ECO:0007669"/>
    <property type="project" value="InterPro"/>
</dbReference>
<dbReference type="PANTHER" id="PTHR46066:SF2">
    <property type="entry name" value="CHITINASE DOMAIN-CONTAINING PROTEIN 1"/>
    <property type="match status" value="1"/>
</dbReference>
<dbReference type="SMART" id="SM00636">
    <property type="entry name" value="Glyco_18"/>
    <property type="match status" value="1"/>
</dbReference>
<dbReference type="Gene3D" id="3.20.20.80">
    <property type="entry name" value="Glycosidases"/>
    <property type="match status" value="1"/>
</dbReference>
<comment type="caution">
    <text evidence="4">The sequence shown here is derived from an EMBL/GenBank/DDBJ whole genome shotgun (WGS) entry which is preliminary data.</text>
</comment>
<dbReference type="SUPFAM" id="SSF51445">
    <property type="entry name" value="(Trans)glycosidases"/>
    <property type="match status" value="1"/>
</dbReference>
<sequence length="592" mass="62200">MRRAYGASLLAASVLLAVLSSSVASASDTPPPRKIVTGWAPYWATKASSATIVANADLMSEVTPFWFSVKSSSQILDQYTPSNSIPMATQVSTLHAAGVQVVPTLTDGTAKLVMAGILADPVQSTTLVATLTALAVQNNFDGIDLDWEGFAFVDGSSSWPTTQPNWTKFVVQLAASLHLQGKTLSITTPELRDPATGKRGYWVYDWAGIANSIDRLRIMTYDYSVSTAGPIGPITWVEAAAKYAASLVPASKIFIGVPAYGRDWVVGLSGVCPVLGTDGKPLGIVIRAPGNGVAGSYAEFVTNNAASLAASYGATPTWNATYGENTFTYSKTYTGTTATGAATSCTAKRTVWYQDPRGVLLRAALVGKYRLGGIAIWALGSEDPATWDQLRGYARTIAPDQVSGTLALSQNSVGYSTPTVLSATFRIADSSPVVGVPILFQTSNGIDPNWRDIGTATTSSSGTAQLALIGSQNLQVRAVSPGTWERLPATSPTQQLKVSRVISTQPPTSIRHTSPLSVTGLVWPAEAGVALILQMEMHGQWKNVATSTSGTGGAYVLSALGQSSGLLTYRVVAAADARFDQTAIAPFTVIIR</sequence>
<dbReference type="AlphaFoldDB" id="A0A1J5QU18"/>
<dbReference type="EMBL" id="MLJW01001221">
    <property type="protein sequence ID" value="OIQ79397.1"/>
    <property type="molecule type" value="Genomic_DNA"/>
</dbReference>
<dbReference type="InterPro" id="IPR017853">
    <property type="entry name" value="GH"/>
</dbReference>
<dbReference type="InterPro" id="IPR011583">
    <property type="entry name" value="Chitinase_II/V-like_cat"/>
</dbReference>
<organism evidence="4">
    <name type="scientific">mine drainage metagenome</name>
    <dbReference type="NCBI Taxonomy" id="410659"/>
    <lineage>
        <taxon>unclassified sequences</taxon>
        <taxon>metagenomes</taxon>
        <taxon>ecological metagenomes</taxon>
    </lineage>
</organism>
<keyword evidence="1 4" id="KW-0378">Hydrolase</keyword>
<dbReference type="PANTHER" id="PTHR46066">
    <property type="entry name" value="CHITINASE DOMAIN-CONTAINING PROTEIN 1 FAMILY MEMBER"/>
    <property type="match status" value="1"/>
</dbReference>
<evidence type="ECO:0000313" key="4">
    <source>
        <dbReference type="EMBL" id="OIQ79397.1"/>
    </source>
</evidence>
<evidence type="ECO:0000256" key="1">
    <source>
        <dbReference type="ARBA" id="ARBA00022801"/>
    </source>
</evidence>
<evidence type="ECO:0000256" key="2">
    <source>
        <dbReference type="ARBA" id="ARBA00023295"/>
    </source>
</evidence>
<feature type="domain" description="GH18" evidence="3">
    <location>
        <begin position="33"/>
        <end position="397"/>
    </location>
</feature>
<dbReference type="InterPro" id="IPR001579">
    <property type="entry name" value="Glyco_hydro_18_chit_AS"/>
</dbReference>
<dbReference type="InterPro" id="IPR001223">
    <property type="entry name" value="Glyco_hydro18_cat"/>
</dbReference>
<reference evidence="4" key="1">
    <citation type="submission" date="2016-10" db="EMBL/GenBank/DDBJ databases">
        <title>Sequence of Gallionella enrichment culture.</title>
        <authorList>
            <person name="Poehlein A."/>
            <person name="Muehling M."/>
            <person name="Daniel R."/>
        </authorList>
    </citation>
    <scope>NUCLEOTIDE SEQUENCE</scope>
</reference>
<name>A0A1J5QU18_9ZZZZ</name>
<dbReference type="InterPro" id="IPR029070">
    <property type="entry name" value="Chitinase_insertion_sf"/>
</dbReference>
<dbReference type="GO" id="GO:0008061">
    <property type="term" value="F:chitin binding"/>
    <property type="evidence" value="ECO:0007669"/>
    <property type="project" value="InterPro"/>
</dbReference>
<accession>A0A1J5QU18</accession>
<dbReference type="PROSITE" id="PS51910">
    <property type="entry name" value="GH18_2"/>
    <property type="match status" value="1"/>
</dbReference>
<dbReference type="Gene3D" id="3.10.50.10">
    <property type="match status" value="1"/>
</dbReference>
<protein>
    <submittedName>
        <fullName evidence="4">Putative sporulation-specific glycosylase YdhD</fullName>
        <ecNumber evidence="4">3.2.-.-</ecNumber>
    </submittedName>
</protein>
<dbReference type="EC" id="3.2.-.-" evidence="4"/>
<gene>
    <name evidence="4" type="primary">ydhD</name>
    <name evidence="4" type="ORF">GALL_388610</name>
</gene>
<dbReference type="Pfam" id="PF00704">
    <property type="entry name" value="Glyco_hydro_18"/>
    <property type="match status" value="1"/>
</dbReference>